<dbReference type="EMBL" id="JAUYVI010000008">
    <property type="protein sequence ID" value="MDQ7250800.1"/>
    <property type="molecule type" value="Genomic_DNA"/>
</dbReference>
<dbReference type="RefSeq" id="WP_379960540.1">
    <property type="nucleotide sequence ID" value="NZ_JAUYVI010000008.1"/>
</dbReference>
<feature type="region of interest" description="Disordered" evidence="5">
    <location>
        <begin position="21"/>
        <end position="73"/>
    </location>
</feature>
<evidence type="ECO:0000256" key="1">
    <source>
        <dbReference type="ARBA" id="ARBA00004418"/>
    </source>
</evidence>
<dbReference type="PANTHER" id="PTHR30290">
    <property type="entry name" value="PERIPLASMIC BINDING COMPONENT OF ABC TRANSPORTER"/>
    <property type="match status" value="1"/>
</dbReference>
<dbReference type="InterPro" id="IPR039424">
    <property type="entry name" value="SBP_5"/>
</dbReference>
<evidence type="ECO:0000256" key="4">
    <source>
        <dbReference type="ARBA" id="ARBA00022729"/>
    </source>
</evidence>
<feature type="domain" description="Solute-binding protein family 5" evidence="6">
    <location>
        <begin position="122"/>
        <end position="495"/>
    </location>
</feature>
<comment type="similarity">
    <text evidence="2">Belongs to the bacterial solute-binding protein 5 family.</text>
</comment>
<gene>
    <name evidence="7" type="ORF">Q8A70_24135</name>
</gene>
<evidence type="ECO:0000313" key="8">
    <source>
        <dbReference type="Proteomes" id="UP001230156"/>
    </source>
</evidence>
<evidence type="ECO:0000259" key="6">
    <source>
        <dbReference type="Pfam" id="PF00496"/>
    </source>
</evidence>
<dbReference type="InterPro" id="IPR000914">
    <property type="entry name" value="SBP_5_dom"/>
</dbReference>
<sequence>MNRLMISVSIAALLALGACGEKKEEQAASEQSQTAPAQPAAPAEPAPAPAAQAPAEPAPAATTQEAAAQPTAGAIKQGGAMTVTFKDDISTLDPAIGYDWKNWSMIKSVFDGLLDYKPGTTEIIPDLAESYEVAPDGLAYTFKLRHGVKFHNGREMKAADVKYSLERTCNPDTASPGAGYYGAIKGFEDFQAKKATELSGITTPDDYTVKIELSHPDSTMLHLMALNFSFVVPKEEVEKSGADFGKHPVGTGAFKVAEWTSGQKIVFERNKDYFRQGLPHLDKITFEIGQEPVVALLRLQKGEIDIAGDGIPPAKYAEVLQDPATKDLVTITDQLQTGYVSMNVNIAPFDKVEVRQAVNMAIDKDAIVKLINNRAVPANQPLPPAMPGYDKSYTGYAYNPDEAKKLLEKAGVGSGFETDLYVMNVDPNPRIAQAIQQDLGKIGIKANLKSLDQGTVIAAGGKKDGAPMIWSGGMAWIADFPDPSNFYTAILGCGGAVDGGWNWAWYCNKDLDARADKANAMTDPAQADARAAEWGKIFIDVMKDAPWAPVFNEKAVVIHSKRVAGPDGIFADPIHIPVNYDEVYATDAQ</sequence>
<dbReference type="PROSITE" id="PS01040">
    <property type="entry name" value="SBP_BACTERIAL_5"/>
    <property type="match status" value="1"/>
</dbReference>
<dbReference type="PANTHER" id="PTHR30290:SF9">
    <property type="entry name" value="OLIGOPEPTIDE-BINDING PROTEIN APPA"/>
    <property type="match status" value="1"/>
</dbReference>
<dbReference type="Gene3D" id="3.10.105.10">
    <property type="entry name" value="Dipeptide-binding Protein, Domain 3"/>
    <property type="match status" value="1"/>
</dbReference>
<organism evidence="7 8">
    <name type="scientific">Dongia sedimenti</name>
    <dbReference type="NCBI Taxonomy" id="3064282"/>
    <lineage>
        <taxon>Bacteria</taxon>
        <taxon>Pseudomonadati</taxon>
        <taxon>Pseudomonadota</taxon>
        <taxon>Alphaproteobacteria</taxon>
        <taxon>Rhodospirillales</taxon>
        <taxon>Dongiaceae</taxon>
        <taxon>Dongia</taxon>
    </lineage>
</organism>
<evidence type="ECO:0000256" key="2">
    <source>
        <dbReference type="ARBA" id="ARBA00005695"/>
    </source>
</evidence>
<keyword evidence="3" id="KW-0813">Transport</keyword>
<protein>
    <submittedName>
        <fullName evidence="7">ABC transporter substrate-binding protein</fullName>
    </submittedName>
</protein>
<dbReference type="InterPro" id="IPR030678">
    <property type="entry name" value="Peptide/Ni-bd"/>
</dbReference>
<keyword evidence="4" id="KW-0732">Signal</keyword>
<keyword evidence="8" id="KW-1185">Reference proteome</keyword>
<dbReference type="InterPro" id="IPR023765">
    <property type="entry name" value="SBP_5_CS"/>
</dbReference>
<feature type="compositionally biased region" description="Low complexity" evidence="5">
    <location>
        <begin position="49"/>
        <end position="72"/>
    </location>
</feature>
<evidence type="ECO:0000256" key="5">
    <source>
        <dbReference type="SAM" id="MobiDB-lite"/>
    </source>
</evidence>
<evidence type="ECO:0000313" key="7">
    <source>
        <dbReference type="EMBL" id="MDQ7250800.1"/>
    </source>
</evidence>
<dbReference type="CDD" id="cd00995">
    <property type="entry name" value="PBP2_NikA_DppA_OppA_like"/>
    <property type="match status" value="1"/>
</dbReference>
<dbReference type="PIRSF" id="PIRSF002741">
    <property type="entry name" value="MppA"/>
    <property type="match status" value="1"/>
</dbReference>
<comment type="subcellular location">
    <subcellularLocation>
        <location evidence="1">Periplasm</location>
    </subcellularLocation>
</comment>
<evidence type="ECO:0000256" key="3">
    <source>
        <dbReference type="ARBA" id="ARBA00022448"/>
    </source>
</evidence>
<comment type="caution">
    <text evidence="7">The sequence shown here is derived from an EMBL/GenBank/DDBJ whole genome shotgun (WGS) entry which is preliminary data.</text>
</comment>
<feature type="compositionally biased region" description="Low complexity" evidence="5">
    <location>
        <begin position="28"/>
        <end position="41"/>
    </location>
</feature>
<reference evidence="8" key="1">
    <citation type="submission" date="2023-08" db="EMBL/GenBank/DDBJ databases">
        <title>Rhodospirillaceae gen. nov., a novel taxon isolated from the Yangtze River Yuezi River estuary sludge.</title>
        <authorList>
            <person name="Ruan L."/>
        </authorList>
    </citation>
    <scope>NUCLEOTIDE SEQUENCE [LARGE SCALE GENOMIC DNA]</scope>
    <source>
        <strain evidence="8">R-7</strain>
    </source>
</reference>
<proteinExistence type="inferred from homology"/>
<dbReference type="Gene3D" id="3.40.190.10">
    <property type="entry name" value="Periplasmic binding protein-like II"/>
    <property type="match status" value="1"/>
</dbReference>
<dbReference type="Proteomes" id="UP001230156">
    <property type="component" value="Unassembled WGS sequence"/>
</dbReference>
<accession>A0ABU0YUK4</accession>
<dbReference type="PROSITE" id="PS51257">
    <property type="entry name" value="PROKAR_LIPOPROTEIN"/>
    <property type="match status" value="1"/>
</dbReference>
<dbReference type="Pfam" id="PF00496">
    <property type="entry name" value="SBP_bac_5"/>
    <property type="match status" value="1"/>
</dbReference>
<name>A0ABU0YUK4_9PROT</name>
<dbReference type="SUPFAM" id="SSF53850">
    <property type="entry name" value="Periplasmic binding protein-like II"/>
    <property type="match status" value="1"/>
</dbReference>